<gene>
    <name evidence="7" type="ORF">EDC65_4817</name>
</gene>
<feature type="transmembrane region" description="Helical" evidence="6">
    <location>
        <begin position="284"/>
        <end position="303"/>
    </location>
</feature>
<dbReference type="InterPro" id="IPR001851">
    <property type="entry name" value="ABC_transp_permease"/>
</dbReference>
<accession>A0A3N1KTG2</accession>
<keyword evidence="3 6" id="KW-0812">Transmembrane</keyword>
<dbReference type="GO" id="GO:0005886">
    <property type="term" value="C:plasma membrane"/>
    <property type="evidence" value="ECO:0007669"/>
    <property type="project" value="UniProtKB-SubCell"/>
</dbReference>
<feature type="transmembrane region" description="Helical" evidence="6">
    <location>
        <begin position="160"/>
        <end position="177"/>
    </location>
</feature>
<keyword evidence="2" id="KW-1003">Cell membrane</keyword>
<proteinExistence type="predicted"/>
<sequence>MNPPASGSRHAAALVLLAVALGYWLVSGYYGKEILAEIAITAILAMSLSLLVGQAGLVSLGHAAFFGIGAYGMAGFAAKLGWPPALAMAAAVAVGAAAALLVGLVAVRLAGVFFIMITLAVGEMVHAWFLKDRAFGGVGGMSGVPRLDLSAVGLDAADPAVFALLAVAAALLVYVLLDRLVLSPFGQTLRAIHQNEERTRALGCPVGRYKLAAFVVAGAVAALAGTLAAQRSAFVSPELMTWTLSGEILIVVIVGGGASLLGVATAAALWVALRDQLSSLTDHWMLAMGILFVVLVLVAGDGIDGALRGLWRRVARQRGR</sequence>
<feature type="transmembrane region" description="Helical" evidence="6">
    <location>
        <begin position="12"/>
        <end position="31"/>
    </location>
</feature>
<feature type="transmembrane region" description="Helical" evidence="6">
    <location>
        <begin position="38"/>
        <end position="65"/>
    </location>
</feature>
<dbReference type="InterPro" id="IPR043428">
    <property type="entry name" value="LivM-like"/>
</dbReference>
<evidence type="ECO:0000256" key="6">
    <source>
        <dbReference type="SAM" id="Phobius"/>
    </source>
</evidence>
<keyword evidence="8" id="KW-1185">Reference proteome</keyword>
<dbReference type="EMBL" id="RJKX01000017">
    <property type="protein sequence ID" value="ROP83284.1"/>
    <property type="molecule type" value="Genomic_DNA"/>
</dbReference>
<comment type="caution">
    <text evidence="7">The sequence shown here is derived from an EMBL/GenBank/DDBJ whole genome shotgun (WGS) entry which is preliminary data.</text>
</comment>
<evidence type="ECO:0000313" key="7">
    <source>
        <dbReference type="EMBL" id="ROP83284.1"/>
    </source>
</evidence>
<dbReference type="RefSeq" id="WP_142235623.1">
    <property type="nucleotide sequence ID" value="NZ_AP019700.1"/>
</dbReference>
<keyword evidence="5 6" id="KW-0472">Membrane</keyword>
<evidence type="ECO:0000313" key="8">
    <source>
        <dbReference type="Proteomes" id="UP000278222"/>
    </source>
</evidence>
<dbReference type="OrthoDB" id="9804361at2"/>
<reference evidence="7 8" key="1">
    <citation type="submission" date="2018-11" db="EMBL/GenBank/DDBJ databases">
        <title>Genomic Encyclopedia of Type Strains, Phase IV (KMG-IV): sequencing the most valuable type-strain genomes for metagenomic binning, comparative biology and taxonomic classification.</title>
        <authorList>
            <person name="Goeker M."/>
        </authorList>
    </citation>
    <scope>NUCLEOTIDE SEQUENCE [LARGE SCALE GENOMIC DNA]</scope>
    <source>
        <strain evidence="7 8">DSM 5900</strain>
    </source>
</reference>
<organism evidence="7 8">
    <name type="scientific">Stella humosa</name>
    <dbReference type="NCBI Taxonomy" id="94"/>
    <lineage>
        <taxon>Bacteria</taxon>
        <taxon>Pseudomonadati</taxon>
        <taxon>Pseudomonadota</taxon>
        <taxon>Alphaproteobacteria</taxon>
        <taxon>Rhodospirillales</taxon>
        <taxon>Stellaceae</taxon>
        <taxon>Stella</taxon>
    </lineage>
</organism>
<feature type="transmembrane region" description="Helical" evidence="6">
    <location>
        <begin position="209"/>
        <end position="228"/>
    </location>
</feature>
<evidence type="ECO:0000256" key="4">
    <source>
        <dbReference type="ARBA" id="ARBA00022989"/>
    </source>
</evidence>
<evidence type="ECO:0000256" key="1">
    <source>
        <dbReference type="ARBA" id="ARBA00004651"/>
    </source>
</evidence>
<dbReference type="CDD" id="cd06581">
    <property type="entry name" value="TM_PBP1_LivM_like"/>
    <property type="match status" value="1"/>
</dbReference>
<dbReference type="Proteomes" id="UP000278222">
    <property type="component" value="Unassembled WGS sequence"/>
</dbReference>
<feature type="transmembrane region" description="Helical" evidence="6">
    <location>
        <begin position="248"/>
        <end position="272"/>
    </location>
</feature>
<protein>
    <submittedName>
        <fullName evidence="7">Amino acid/amide ABC transporter membrane protein 2 (HAAT family)</fullName>
    </submittedName>
</protein>
<dbReference type="AlphaFoldDB" id="A0A3N1KTG2"/>
<feature type="transmembrane region" description="Helical" evidence="6">
    <location>
        <begin position="85"/>
        <end position="105"/>
    </location>
</feature>
<evidence type="ECO:0000256" key="2">
    <source>
        <dbReference type="ARBA" id="ARBA00022475"/>
    </source>
</evidence>
<dbReference type="GO" id="GO:0015658">
    <property type="term" value="F:branched-chain amino acid transmembrane transporter activity"/>
    <property type="evidence" value="ECO:0007669"/>
    <property type="project" value="InterPro"/>
</dbReference>
<evidence type="ECO:0000256" key="5">
    <source>
        <dbReference type="ARBA" id="ARBA00023136"/>
    </source>
</evidence>
<evidence type="ECO:0000256" key="3">
    <source>
        <dbReference type="ARBA" id="ARBA00022692"/>
    </source>
</evidence>
<dbReference type="PANTHER" id="PTHR30482">
    <property type="entry name" value="HIGH-AFFINITY BRANCHED-CHAIN AMINO ACID TRANSPORT SYSTEM PERMEASE"/>
    <property type="match status" value="1"/>
</dbReference>
<keyword evidence="4 6" id="KW-1133">Transmembrane helix</keyword>
<dbReference type="Pfam" id="PF02653">
    <property type="entry name" value="BPD_transp_2"/>
    <property type="match status" value="1"/>
</dbReference>
<dbReference type="PANTHER" id="PTHR30482:SF17">
    <property type="entry name" value="ABC TRANSPORTER ATP-BINDING PROTEIN"/>
    <property type="match status" value="1"/>
</dbReference>
<name>A0A3N1KTG2_9PROT</name>
<feature type="transmembrane region" description="Helical" evidence="6">
    <location>
        <begin position="112"/>
        <end position="130"/>
    </location>
</feature>
<comment type="subcellular location">
    <subcellularLocation>
        <location evidence="1">Cell membrane</location>
        <topology evidence="1">Multi-pass membrane protein</topology>
    </subcellularLocation>
</comment>